<dbReference type="Gene3D" id="1.10.132.50">
    <property type="entry name" value="ATP synthase (C/AC39) subunit, domain 3"/>
    <property type="match status" value="1"/>
</dbReference>
<dbReference type="STRING" id="1817893.AUJ66_00535"/>
<comment type="similarity">
    <text evidence="1">Belongs to the V-ATPase V0D/AC39 subunit family.</text>
</comment>
<dbReference type="InterPro" id="IPR035067">
    <property type="entry name" value="V-type_ATPase_csu/dsu"/>
</dbReference>
<gene>
    <name evidence="4" type="ORF">AUJ66_00535</name>
</gene>
<accession>A0A1J4SH77</accession>
<dbReference type="GO" id="GO:0046961">
    <property type="term" value="F:proton-transporting ATPase activity, rotational mechanism"/>
    <property type="evidence" value="ECO:0007669"/>
    <property type="project" value="InterPro"/>
</dbReference>
<dbReference type="InterPro" id="IPR002843">
    <property type="entry name" value="ATPase_V0-cplx_csu/dsu"/>
</dbReference>
<dbReference type="InterPro" id="IPR044911">
    <property type="entry name" value="V-type_ATPase_csu/dsu_dom_3"/>
</dbReference>
<keyword evidence="3" id="KW-0406">Ion transport</keyword>
<evidence type="ECO:0008006" key="6">
    <source>
        <dbReference type="Google" id="ProtNLM"/>
    </source>
</evidence>
<evidence type="ECO:0000256" key="1">
    <source>
        <dbReference type="ARBA" id="ARBA00006709"/>
    </source>
</evidence>
<comment type="caution">
    <text evidence="4">The sequence shown here is derived from an EMBL/GenBank/DDBJ whole genome shotgun (WGS) entry which is preliminary data.</text>
</comment>
<evidence type="ECO:0000313" key="4">
    <source>
        <dbReference type="EMBL" id="OIN98727.1"/>
    </source>
</evidence>
<dbReference type="InterPro" id="IPR036079">
    <property type="entry name" value="ATPase_csu/dsu_sf"/>
</dbReference>
<dbReference type="AlphaFoldDB" id="A0A1J4SH77"/>
<dbReference type="EMBL" id="MNUO01000005">
    <property type="protein sequence ID" value="OIN98727.1"/>
    <property type="molecule type" value="Genomic_DNA"/>
</dbReference>
<evidence type="ECO:0000256" key="3">
    <source>
        <dbReference type="ARBA" id="ARBA00023065"/>
    </source>
</evidence>
<keyword evidence="2" id="KW-0813">Transport</keyword>
<evidence type="ECO:0000313" key="5">
    <source>
        <dbReference type="Proteomes" id="UP000182278"/>
    </source>
</evidence>
<dbReference type="Pfam" id="PF01992">
    <property type="entry name" value="vATP-synt_AC39"/>
    <property type="match status" value="1"/>
</dbReference>
<protein>
    <recommendedName>
        <fullName evidence="6">V-type ATP synthase subunit C</fullName>
    </recommendedName>
</protein>
<dbReference type="PANTHER" id="PTHR38682:SF1">
    <property type="entry name" value="V-TYPE ATP SYNTHASE SUBUNIT C"/>
    <property type="match status" value="1"/>
</dbReference>
<evidence type="ECO:0000256" key="2">
    <source>
        <dbReference type="ARBA" id="ARBA00022448"/>
    </source>
</evidence>
<name>A0A1J4SH77_9BACT</name>
<reference evidence="4 5" key="1">
    <citation type="journal article" date="2016" name="Environ. Microbiol.">
        <title>Genomic resolution of a cold subsurface aquifer community provides metabolic insights for novel microbes adapted to high CO concentrations.</title>
        <authorList>
            <person name="Probst A.J."/>
            <person name="Castelle C.J."/>
            <person name="Singh A."/>
            <person name="Brown C.T."/>
            <person name="Anantharaman K."/>
            <person name="Sharon I."/>
            <person name="Hug L.A."/>
            <person name="Burstein D."/>
            <person name="Emerson J.B."/>
            <person name="Thomas B.C."/>
            <person name="Banfield J.F."/>
        </authorList>
    </citation>
    <scope>NUCLEOTIDE SEQUENCE [LARGE SCALE GENOMIC DNA]</scope>
    <source>
        <strain evidence="4">CG1_02_38_46</strain>
    </source>
</reference>
<dbReference type="SUPFAM" id="SSF103486">
    <property type="entry name" value="V-type ATP synthase subunit C"/>
    <property type="match status" value="1"/>
</dbReference>
<proteinExistence type="inferred from homology"/>
<dbReference type="InterPro" id="IPR050873">
    <property type="entry name" value="V-ATPase_V0D/AC39_subunit"/>
</dbReference>
<dbReference type="PANTHER" id="PTHR38682">
    <property type="entry name" value="V-TYPE ATP SYNTHASE SUBUNIT C"/>
    <property type="match status" value="1"/>
</dbReference>
<sequence>MELREDTRYTYAVARIRALETRSLNLEKIQRIVDAGDASTAWRETAGWHLLPKGELSPENTQTDLEKFLIEEIRCTNNLFSSLSNDPELTNLFFLKYDFHNLKILLKISPESLDGMVNLGLVPIEKLKESVIERNFRELPKLLQESIREILELVKIDTNLLYGRLDMVDIILDKKMFDLIFRTLKRHPAPSCSFLNMLFQTEVDICNLNICRRFKRLRRNRDFLNEALLPGGKLALKFLLEKYENNEYAPLNEFINFQIATFKLQLNNLYESTIYTAFGLEPLVAFLKKREKDAKMIRMIILAKLQGLAPKAIWGEINTINE</sequence>
<dbReference type="Proteomes" id="UP000182278">
    <property type="component" value="Unassembled WGS sequence"/>
</dbReference>
<dbReference type="Gene3D" id="1.20.1690.10">
    <property type="entry name" value="V-type ATP synthase subunit C domain"/>
    <property type="match status" value="2"/>
</dbReference>
<organism evidence="4 5">
    <name type="scientific">Candidatus Desantisbacteria bacterium CG1_02_38_46</name>
    <dbReference type="NCBI Taxonomy" id="1817893"/>
    <lineage>
        <taxon>Bacteria</taxon>
        <taxon>Candidatus Desantisiibacteriota</taxon>
    </lineage>
</organism>